<dbReference type="PANTHER" id="PTHR48050">
    <property type="entry name" value="STEROL 3-BETA-GLUCOSYLTRANSFERASE"/>
    <property type="match status" value="1"/>
</dbReference>
<protein>
    <recommendedName>
        <fullName evidence="1">Erythromycin biosynthesis protein CIII-like C-terminal domain-containing protein</fullName>
    </recommendedName>
</protein>
<accession>A0A177PC41</accession>
<evidence type="ECO:0000313" key="2">
    <source>
        <dbReference type="EMBL" id="OAI27033.1"/>
    </source>
</evidence>
<dbReference type="InterPro" id="IPR010610">
    <property type="entry name" value="EryCIII-like_C"/>
</dbReference>
<dbReference type="Proteomes" id="UP000077628">
    <property type="component" value="Unassembled WGS sequence"/>
</dbReference>
<comment type="caution">
    <text evidence="2">The sequence shown here is derived from an EMBL/GenBank/DDBJ whole genome shotgun (WGS) entry which is preliminary data.</text>
</comment>
<dbReference type="OrthoDB" id="271062at2"/>
<keyword evidence="3" id="KW-1185">Reference proteome</keyword>
<dbReference type="Gene3D" id="3.40.50.2000">
    <property type="entry name" value="Glycogen Phosphorylase B"/>
    <property type="match status" value="2"/>
</dbReference>
<dbReference type="PANTHER" id="PTHR48050:SF13">
    <property type="entry name" value="STEROL 3-BETA-GLUCOSYLTRANSFERASE UGT80A2"/>
    <property type="match status" value="1"/>
</dbReference>
<dbReference type="InterPro" id="IPR050426">
    <property type="entry name" value="Glycosyltransferase_28"/>
</dbReference>
<dbReference type="STRING" id="702114.A1355_01380"/>
<feature type="domain" description="Erythromycin biosynthesis protein CIII-like C-terminal" evidence="1">
    <location>
        <begin position="287"/>
        <end position="371"/>
    </location>
</feature>
<dbReference type="GO" id="GO:0016757">
    <property type="term" value="F:glycosyltransferase activity"/>
    <property type="evidence" value="ECO:0007669"/>
    <property type="project" value="UniProtKB-ARBA"/>
</dbReference>
<evidence type="ECO:0000313" key="3">
    <source>
        <dbReference type="Proteomes" id="UP000077628"/>
    </source>
</evidence>
<sequence length="402" mass="42928">MSRILYCWELGAGYGHIAAFLPVARRLRQAGHDVIFVLKNLQFADVLLGDEAFGYLQAPVYWPDGRPLPAALNYAGILANTGYTDPAALYSRANAWRALYRHLKPDLLVFDHAPTAQLAARGLPLTGALFGGGFQIPPASHPLPALRPWLPTAPRELADTEARVLAGANAVAARLEAPTLRTLADLFETAETFLCTWPELDAYPQRVSARYWGPALHATAGSEPHWPTGSALKLFGYLRPEYPALGPLLQALAASGWSCLLHIPGASAAFADQHAGANLHICAQPLRLEAALGTCDLAVHHGGAATGAACLLAGKPQLVLPMQIEQAINARRITEVGAGVQVPAETLKPNFRALLKDLSARPNYAAAAKAFGAKYVGFEPDAQAQAIAERCLSLIETRPQAD</sequence>
<dbReference type="AlphaFoldDB" id="A0A177PC41"/>
<reference evidence="3" key="1">
    <citation type="submission" date="2016-03" db="EMBL/GenBank/DDBJ databases">
        <authorList>
            <person name="Heylen K."/>
            <person name="De Vos P."/>
            <person name="Vekeman B."/>
        </authorList>
    </citation>
    <scope>NUCLEOTIDE SEQUENCE [LARGE SCALE GENOMIC DNA]</scope>
    <source>
        <strain evidence="3">R-45383</strain>
    </source>
</reference>
<gene>
    <name evidence="2" type="ORF">A1355_01380</name>
</gene>
<name>A0A177PC41_9GAMM</name>
<organism evidence="2 3">
    <name type="scientific">Methylomonas koyamae</name>
    <dbReference type="NCBI Taxonomy" id="702114"/>
    <lineage>
        <taxon>Bacteria</taxon>
        <taxon>Pseudomonadati</taxon>
        <taxon>Pseudomonadota</taxon>
        <taxon>Gammaproteobacteria</taxon>
        <taxon>Methylococcales</taxon>
        <taxon>Methylococcaceae</taxon>
        <taxon>Methylomonas</taxon>
    </lineage>
</organism>
<dbReference type="EMBL" id="LUUK01000023">
    <property type="protein sequence ID" value="OAI27033.1"/>
    <property type="molecule type" value="Genomic_DNA"/>
</dbReference>
<dbReference type="Pfam" id="PF06722">
    <property type="entry name" value="EryCIII-like_C"/>
    <property type="match status" value="1"/>
</dbReference>
<proteinExistence type="predicted"/>
<dbReference type="SUPFAM" id="SSF53756">
    <property type="entry name" value="UDP-Glycosyltransferase/glycogen phosphorylase"/>
    <property type="match status" value="1"/>
</dbReference>
<dbReference type="RefSeq" id="WP_064024582.1">
    <property type="nucleotide sequence ID" value="NZ_LUUK01000023.1"/>
</dbReference>
<evidence type="ECO:0000259" key="1">
    <source>
        <dbReference type="Pfam" id="PF06722"/>
    </source>
</evidence>